<name>A0A815E207_9BILA</name>
<proteinExistence type="predicted"/>
<gene>
    <name evidence="1" type="ORF">KQP761_LOCUS4770</name>
</gene>
<dbReference type="GO" id="GO:0003676">
    <property type="term" value="F:nucleic acid binding"/>
    <property type="evidence" value="ECO:0007669"/>
    <property type="project" value="InterPro"/>
</dbReference>
<dbReference type="Gene3D" id="3.30.420.10">
    <property type="entry name" value="Ribonuclease H-like superfamily/Ribonuclease H"/>
    <property type="match status" value="1"/>
</dbReference>
<dbReference type="PANTHER" id="PTHR46060">
    <property type="entry name" value="MARINER MOS1 TRANSPOSASE-LIKE PROTEIN"/>
    <property type="match status" value="1"/>
</dbReference>
<dbReference type="PANTHER" id="PTHR46060:SF1">
    <property type="entry name" value="MARINER MOS1 TRANSPOSASE-LIKE PROTEIN"/>
    <property type="match status" value="1"/>
</dbReference>
<dbReference type="Proteomes" id="UP000663834">
    <property type="component" value="Unassembled WGS sequence"/>
</dbReference>
<dbReference type="OrthoDB" id="10017160at2759"/>
<dbReference type="InterPro" id="IPR052709">
    <property type="entry name" value="Transposase-MT_Hybrid"/>
</dbReference>
<dbReference type="InterPro" id="IPR036397">
    <property type="entry name" value="RNaseH_sf"/>
</dbReference>
<evidence type="ECO:0008006" key="3">
    <source>
        <dbReference type="Google" id="ProtNLM"/>
    </source>
</evidence>
<reference evidence="1" key="1">
    <citation type="submission" date="2021-02" db="EMBL/GenBank/DDBJ databases">
        <authorList>
            <person name="Nowell W R."/>
        </authorList>
    </citation>
    <scope>NUCLEOTIDE SEQUENCE</scope>
</reference>
<evidence type="ECO:0000313" key="2">
    <source>
        <dbReference type="Proteomes" id="UP000663834"/>
    </source>
</evidence>
<organism evidence="1 2">
    <name type="scientific">Rotaria magnacalcarata</name>
    <dbReference type="NCBI Taxonomy" id="392030"/>
    <lineage>
        <taxon>Eukaryota</taxon>
        <taxon>Metazoa</taxon>
        <taxon>Spiralia</taxon>
        <taxon>Gnathifera</taxon>
        <taxon>Rotifera</taxon>
        <taxon>Eurotatoria</taxon>
        <taxon>Bdelloidea</taxon>
        <taxon>Philodinida</taxon>
        <taxon>Philodinidae</taxon>
        <taxon>Rotaria</taxon>
    </lineage>
</organism>
<accession>A0A815E207</accession>
<dbReference type="PROSITE" id="PS51257">
    <property type="entry name" value="PROKAR_LIPOPROTEIN"/>
    <property type="match status" value="1"/>
</dbReference>
<sequence length="478" mass="55977">MKEIFQSFSNLNSFITSCIFDRRQQLHLHLDHEMPFLLGNDLSNHVTSLYIDRIIIPIGAFLNLKSLTIVDGNECEDQCLNMINEISKLSQLISFTLYLVSHKPKLIGNEMIKTAFDHSSLQRINLITNARSNCFSRRRNLDGNLTFRLVKMNCMTSDFHGVKIDHACYKLHSRHYLPLTRQYHIHRLDLDFKQWRLHLLVEFLFAMPSLITLTIKGFCCCNNIYFWLYADRWDQMLQNLKALQRVAIEIYLALPIRSDQKFCNRYWQFYKPINIQENNEFNRYYIKIRTILGIDPKAIHEELVTELGPNAPSYTTVTTWAKRFREGREEVNDDPRFGGPVPELTDENIELGPVLIHCVDEGKIIDYNYYIENFLKLVIKELLKQRRSAGTKGIELLHDNARPHIHSDVINYLTEEGINIMPHPPHSSDLAPCDYWLNDYIKRNLTDQPNEKSLARAVSTLMKKIPKEAFKIKLLTNC</sequence>
<evidence type="ECO:0000313" key="1">
    <source>
        <dbReference type="EMBL" id="CAF1301044.1"/>
    </source>
</evidence>
<protein>
    <recommendedName>
        <fullName evidence="3">Transposase</fullName>
    </recommendedName>
</protein>
<dbReference type="AlphaFoldDB" id="A0A815E207"/>
<dbReference type="EMBL" id="CAJNOW010001007">
    <property type="protein sequence ID" value="CAF1301044.1"/>
    <property type="molecule type" value="Genomic_DNA"/>
</dbReference>
<comment type="caution">
    <text evidence="1">The sequence shown here is derived from an EMBL/GenBank/DDBJ whole genome shotgun (WGS) entry which is preliminary data.</text>
</comment>